<keyword evidence="2" id="KW-1185">Reference proteome</keyword>
<dbReference type="EMBL" id="LTBC01000009">
    <property type="protein sequence ID" value="KYH31585.1"/>
    <property type="molecule type" value="Genomic_DNA"/>
</dbReference>
<gene>
    <name evidence="1" type="ORF">MOMUL_21410</name>
</gene>
<organism evidence="1 2">
    <name type="scientific">Moorella mulderi DSM 14980</name>
    <dbReference type="NCBI Taxonomy" id="1122241"/>
    <lineage>
        <taxon>Bacteria</taxon>
        <taxon>Bacillati</taxon>
        <taxon>Bacillota</taxon>
        <taxon>Clostridia</taxon>
        <taxon>Neomoorellales</taxon>
        <taxon>Neomoorellaceae</taxon>
        <taxon>Neomoorella</taxon>
    </lineage>
</organism>
<proteinExistence type="predicted"/>
<accession>A0A151AVA9</accession>
<protein>
    <submittedName>
        <fullName evidence="1">Uncharacterized protein</fullName>
    </submittedName>
</protein>
<sequence length="65" mass="7050">MVDGPLTEEEINELLAAYEELIAQIKEGKVRTLTRLPIREEVGNCGSNGGKMVDCLSQKLGNATC</sequence>
<dbReference type="PATRIC" id="fig|1122241.3.peg.2282"/>
<name>A0A151AVA9_9FIRM</name>
<comment type="caution">
    <text evidence="1">The sequence shown here is derived from an EMBL/GenBank/DDBJ whole genome shotgun (WGS) entry which is preliminary data.</text>
</comment>
<reference evidence="1 2" key="1">
    <citation type="submission" date="2016-02" db="EMBL/GenBank/DDBJ databases">
        <title>Genome sequence of Moorella mulderi DSM 14980.</title>
        <authorList>
            <person name="Poehlein A."/>
            <person name="Daniel R."/>
        </authorList>
    </citation>
    <scope>NUCLEOTIDE SEQUENCE [LARGE SCALE GENOMIC DNA]</scope>
    <source>
        <strain evidence="1 2">DSM 14980</strain>
    </source>
</reference>
<evidence type="ECO:0000313" key="1">
    <source>
        <dbReference type="EMBL" id="KYH31585.1"/>
    </source>
</evidence>
<dbReference type="Proteomes" id="UP000075670">
    <property type="component" value="Unassembled WGS sequence"/>
</dbReference>
<dbReference type="AlphaFoldDB" id="A0A151AVA9"/>
<evidence type="ECO:0000313" key="2">
    <source>
        <dbReference type="Proteomes" id="UP000075670"/>
    </source>
</evidence>